<dbReference type="PRINTS" id="PR00783">
    <property type="entry name" value="MINTRINSICP"/>
</dbReference>
<dbReference type="GO" id="GO:0005886">
    <property type="term" value="C:plasma membrane"/>
    <property type="evidence" value="ECO:0007669"/>
    <property type="project" value="TreeGrafter"/>
</dbReference>
<dbReference type="FunFam" id="1.20.1080.10:FF:000020">
    <property type="entry name" value="Entomoglyceroporin 4, isoform A"/>
    <property type="match status" value="1"/>
</dbReference>
<dbReference type="Proteomes" id="UP000078200">
    <property type="component" value="Unassembled WGS sequence"/>
</dbReference>
<dbReference type="PANTHER" id="PTHR19139">
    <property type="entry name" value="AQUAPORIN TRANSPORTER"/>
    <property type="match status" value="1"/>
</dbReference>
<reference evidence="9" key="1">
    <citation type="submission" date="2020-05" db="UniProtKB">
        <authorList>
            <consortium name="EnsemblMetazoa"/>
        </authorList>
    </citation>
    <scope>IDENTIFICATION</scope>
    <source>
        <strain evidence="9">TTRI</strain>
    </source>
</reference>
<evidence type="ECO:0008006" key="11">
    <source>
        <dbReference type="Google" id="ProtNLM"/>
    </source>
</evidence>
<evidence type="ECO:0000256" key="2">
    <source>
        <dbReference type="ARBA" id="ARBA00006175"/>
    </source>
</evidence>
<protein>
    <recommendedName>
        <fullName evidence="11">Aquaporin</fullName>
    </recommendedName>
</protein>
<dbReference type="AlphaFoldDB" id="A0A1A9VB75"/>
<evidence type="ECO:0000256" key="5">
    <source>
        <dbReference type="ARBA" id="ARBA00022989"/>
    </source>
</evidence>
<dbReference type="GO" id="GO:0015267">
    <property type="term" value="F:channel activity"/>
    <property type="evidence" value="ECO:0007669"/>
    <property type="project" value="InterPro"/>
</dbReference>
<dbReference type="PANTHER" id="PTHR19139:SF270">
    <property type="entry name" value="ENTOMOGLYCEROPORIN 1-RELATED"/>
    <property type="match status" value="1"/>
</dbReference>
<evidence type="ECO:0000256" key="3">
    <source>
        <dbReference type="ARBA" id="ARBA00022448"/>
    </source>
</evidence>
<dbReference type="PROSITE" id="PS51257">
    <property type="entry name" value="PROKAR_LIPOPROTEIN"/>
    <property type="match status" value="1"/>
</dbReference>
<proteinExistence type="inferred from homology"/>
<dbReference type="InterPro" id="IPR034294">
    <property type="entry name" value="Aquaporin_transptr"/>
</dbReference>
<name>A0A1A9VB75_GLOAU</name>
<dbReference type="InterPro" id="IPR023271">
    <property type="entry name" value="Aquaporin-like"/>
</dbReference>
<feature type="transmembrane region" description="Helical" evidence="8">
    <location>
        <begin position="166"/>
        <end position="184"/>
    </location>
</feature>
<evidence type="ECO:0000313" key="10">
    <source>
        <dbReference type="Proteomes" id="UP000078200"/>
    </source>
</evidence>
<keyword evidence="5 8" id="KW-1133">Transmembrane helix</keyword>
<dbReference type="InterPro" id="IPR022357">
    <property type="entry name" value="MIP_CS"/>
</dbReference>
<accession>A0A1A9VB75</accession>
<dbReference type="VEuPathDB" id="VectorBase:GAUT031670"/>
<dbReference type="InterPro" id="IPR000425">
    <property type="entry name" value="MIP"/>
</dbReference>
<evidence type="ECO:0000256" key="6">
    <source>
        <dbReference type="ARBA" id="ARBA00023136"/>
    </source>
</evidence>
<comment type="similarity">
    <text evidence="2 7">Belongs to the MIP/aquaporin (TC 1.A.8) family.</text>
</comment>
<evidence type="ECO:0000256" key="7">
    <source>
        <dbReference type="RuleBase" id="RU000477"/>
    </source>
</evidence>
<keyword evidence="6 8" id="KW-0472">Membrane</keyword>
<dbReference type="PROSITE" id="PS00221">
    <property type="entry name" value="MIP"/>
    <property type="match status" value="1"/>
</dbReference>
<dbReference type="SUPFAM" id="SSF81338">
    <property type="entry name" value="Aquaporin-like"/>
    <property type="match status" value="1"/>
</dbReference>
<dbReference type="STRING" id="7395.A0A1A9VB75"/>
<dbReference type="Pfam" id="PF00230">
    <property type="entry name" value="MIP"/>
    <property type="match status" value="1"/>
</dbReference>
<feature type="transmembrane region" description="Helical" evidence="8">
    <location>
        <begin position="12"/>
        <end position="34"/>
    </location>
</feature>
<evidence type="ECO:0000256" key="8">
    <source>
        <dbReference type="SAM" id="Phobius"/>
    </source>
</evidence>
<dbReference type="EnsemblMetazoa" id="GAUT031670-RA">
    <property type="protein sequence ID" value="GAUT031670-PA"/>
    <property type="gene ID" value="GAUT031670"/>
</dbReference>
<evidence type="ECO:0000256" key="4">
    <source>
        <dbReference type="ARBA" id="ARBA00022692"/>
    </source>
</evidence>
<keyword evidence="10" id="KW-1185">Reference proteome</keyword>
<sequence length="245" mass="26888">MKPHAWKMITCFVSEFIGAFMLVFLGCMGCVSSPLISNNHFQMCFNFGLVVMIVVQCCACVSGAHANPAISIAALIYGTLTLPMTFIYCVAQMLGAFVGYGLLRGILPEVLREAPHANHALCVTTVHPELYPLQGVFVEFIATGILLLICCAVWDARNANYHDSVSIRFGLAVACLAITAGPYTGCSMNPARSFAPALWNVDFTDHWVYWLGPISGAITATCLWKYILRAKEEKKIIEREELPLN</sequence>
<organism evidence="9 10">
    <name type="scientific">Glossina austeni</name>
    <name type="common">Savannah tsetse fly</name>
    <dbReference type="NCBI Taxonomy" id="7395"/>
    <lineage>
        <taxon>Eukaryota</taxon>
        <taxon>Metazoa</taxon>
        <taxon>Ecdysozoa</taxon>
        <taxon>Arthropoda</taxon>
        <taxon>Hexapoda</taxon>
        <taxon>Insecta</taxon>
        <taxon>Pterygota</taxon>
        <taxon>Neoptera</taxon>
        <taxon>Endopterygota</taxon>
        <taxon>Diptera</taxon>
        <taxon>Brachycera</taxon>
        <taxon>Muscomorpha</taxon>
        <taxon>Hippoboscoidea</taxon>
        <taxon>Glossinidae</taxon>
        <taxon>Glossina</taxon>
    </lineage>
</organism>
<feature type="transmembrane region" description="Helical" evidence="8">
    <location>
        <begin position="40"/>
        <end position="62"/>
    </location>
</feature>
<keyword evidence="4 7" id="KW-0812">Transmembrane</keyword>
<feature type="transmembrane region" description="Helical" evidence="8">
    <location>
        <begin position="74"/>
        <end position="103"/>
    </location>
</feature>
<evidence type="ECO:0000256" key="1">
    <source>
        <dbReference type="ARBA" id="ARBA00004141"/>
    </source>
</evidence>
<dbReference type="Gene3D" id="1.20.1080.10">
    <property type="entry name" value="Glycerol uptake facilitator protein"/>
    <property type="match status" value="1"/>
</dbReference>
<feature type="transmembrane region" description="Helical" evidence="8">
    <location>
        <begin position="207"/>
        <end position="228"/>
    </location>
</feature>
<keyword evidence="3 7" id="KW-0813">Transport</keyword>
<feature type="transmembrane region" description="Helical" evidence="8">
    <location>
        <begin position="136"/>
        <end position="154"/>
    </location>
</feature>
<evidence type="ECO:0000313" key="9">
    <source>
        <dbReference type="EnsemblMetazoa" id="GAUT031670-PA"/>
    </source>
</evidence>
<comment type="subcellular location">
    <subcellularLocation>
        <location evidence="1">Membrane</location>
        <topology evidence="1">Multi-pass membrane protein</topology>
    </subcellularLocation>
</comment>